<dbReference type="InterPro" id="IPR036915">
    <property type="entry name" value="Cyclin-like_sf"/>
</dbReference>
<name>A0A1X2GF97_9FUNG</name>
<evidence type="ECO:0000313" key="3">
    <source>
        <dbReference type="EMBL" id="ORX52414.1"/>
    </source>
</evidence>
<dbReference type="AlphaFoldDB" id="A0A1X2GF97"/>
<dbReference type="Gene3D" id="1.10.472.10">
    <property type="entry name" value="Cyclin-like"/>
    <property type="match status" value="1"/>
</dbReference>
<dbReference type="Pfam" id="PF00134">
    <property type="entry name" value="Cyclin_N"/>
    <property type="match status" value="1"/>
</dbReference>
<dbReference type="OrthoDB" id="10250320at2759"/>
<gene>
    <name evidence="3" type="ORF">DM01DRAFT_326677</name>
</gene>
<organism evidence="3 4">
    <name type="scientific">Hesseltinella vesiculosa</name>
    <dbReference type="NCBI Taxonomy" id="101127"/>
    <lineage>
        <taxon>Eukaryota</taxon>
        <taxon>Fungi</taxon>
        <taxon>Fungi incertae sedis</taxon>
        <taxon>Mucoromycota</taxon>
        <taxon>Mucoromycotina</taxon>
        <taxon>Mucoromycetes</taxon>
        <taxon>Mucorales</taxon>
        <taxon>Cunninghamellaceae</taxon>
        <taxon>Hesseltinella</taxon>
    </lineage>
</organism>
<dbReference type="PANTHER" id="PTHR14248">
    <property type="entry name" value="CYCLIN Y, ISOFORM A"/>
    <property type="match status" value="1"/>
</dbReference>
<evidence type="ECO:0000259" key="2">
    <source>
        <dbReference type="Pfam" id="PF00134"/>
    </source>
</evidence>
<feature type="domain" description="Cyclin N-terminal" evidence="2">
    <location>
        <begin position="580"/>
        <end position="673"/>
    </location>
</feature>
<protein>
    <recommendedName>
        <fullName evidence="2">Cyclin N-terminal domain-containing protein</fullName>
    </recommendedName>
</protein>
<feature type="compositionally biased region" description="Polar residues" evidence="1">
    <location>
        <begin position="398"/>
        <end position="411"/>
    </location>
</feature>
<feature type="compositionally biased region" description="Basic and acidic residues" evidence="1">
    <location>
        <begin position="421"/>
        <end position="436"/>
    </location>
</feature>
<dbReference type="SUPFAM" id="SSF47954">
    <property type="entry name" value="Cyclin-like"/>
    <property type="match status" value="1"/>
</dbReference>
<evidence type="ECO:0000313" key="4">
    <source>
        <dbReference type="Proteomes" id="UP000242146"/>
    </source>
</evidence>
<feature type="region of interest" description="Disordered" evidence="1">
    <location>
        <begin position="118"/>
        <end position="193"/>
    </location>
</feature>
<dbReference type="InterPro" id="IPR006671">
    <property type="entry name" value="Cyclin_N"/>
</dbReference>
<reference evidence="3 4" key="1">
    <citation type="submission" date="2016-07" db="EMBL/GenBank/DDBJ databases">
        <title>Pervasive Adenine N6-methylation of Active Genes in Fungi.</title>
        <authorList>
            <consortium name="DOE Joint Genome Institute"/>
            <person name="Mondo S.J."/>
            <person name="Dannebaum R.O."/>
            <person name="Kuo R.C."/>
            <person name="Labutti K."/>
            <person name="Haridas S."/>
            <person name="Kuo A."/>
            <person name="Salamov A."/>
            <person name="Ahrendt S.R."/>
            <person name="Lipzen A."/>
            <person name="Sullivan W."/>
            <person name="Andreopoulos W.B."/>
            <person name="Clum A."/>
            <person name="Lindquist E."/>
            <person name="Daum C."/>
            <person name="Ramamoorthy G.K."/>
            <person name="Gryganskyi A."/>
            <person name="Culley D."/>
            <person name="Magnuson J.K."/>
            <person name="James T.Y."/>
            <person name="O'Malley M.A."/>
            <person name="Stajich J.E."/>
            <person name="Spatafora J.W."/>
            <person name="Visel A."/>
            <person name="Grigoriev I.V."/>
        </authorList>
    </citation>
    <scope>NUCLEOTIDE SEQUENCE [LARGE SCALE GENOMIC DNA]</scope>
    <source>
        <strain evidence="3 4">NRRL 3301</strain>
    </source>
</reference>
<dbReference type="STRING" id="101127.A0A1X2GF97"/>
<feature type="region of interest" description="Disordered" evidence="1">
    <location>
        <begin position="333"/>
        <end position="352"/>
    </location>
</feature>
<comment type="caution">
    <text evidence="3">The sequence shown here is derived from an EMBL/GenBank/DDBJ whole genome shotgun (WGS) entry which is preliminary data.</text>
</comment>
<dbReference type="Proteomes" id="UP000242146">
    <property type="component" value="Unassembled WGS sequence"/>
</dbReference>
<evidence type="ECO:0000256" key="1">
    <source>
        <dbReference type="SAM" id="MobiDB-lite"/>
    </source>
</evidence>
<proteinExistence type="predicted"/>
<feature type="compositionally biased region" description="Low complexity" evidence="1">
    <location>
        <begin position="118"/>
        <end position="147"/>
    </location>
</feature>
<sequence length="691" mass="77797">MDHPPHLLTLKTQTDKDDPTGFSMAALLDYTIKGVFEPHHSLVSFVVISCHPLPSIPDNLVQPLREALPKLDQALSSTVPSEAVPLCQQLFHTWLLTHQQDALPPPPRAKTAMSIAAMYPSPMPPSSNSTSSSSPPSHLHPAPAPAHTVSNDHYKKGQANSRQWFPFNTKRKPSSVAPMLQDQGSDEKKNISDDYPHQPAVWTGHVSASTSTSSAATINTASTLQPQRYRRNISFILSKLGTKMRHWMQSQKALPALDHRQPVRNMTAPDLSRATVSIAKLPTSHTYRSDATDATISMASPANLDSLTMKKGSLPVELVELAKDPSLHSQMAMQDELDDSDDSADDDSIGPMTSMVDKDLYLSAFSRYDQLLQKPHPDLQSQQSRTDDPGRGPAGYASFQSVLPSHITSSLHQDDPPFNFPRDRLYDIPRPDHADAVDDANLKTPWSPPSSLANKHRALVTTSKTESAIDHEPSVPYLRHGIKRGSVDLNDQIQYTTRSLSSASFALNWQQSFHDLQQPRERIAITLKSVAWSLYDIMRRNHRSQRFTSDTAYVTYPDIKPSDYNEKLFSAKPTSEWRDVFNQMAYVFDKGELTSEHAIITMIYIDRMLENTKQQLCEVNWRLILLAGLITCVKVWDDCAVYNLDFVQIFPELDIQQVNMIERRFLEHIDWNVSVRCSLFASTYFELREYQ</sequence>
<dbReference type="EMBL" id="MCGT01000018">
    <property type="protein sequence ID" value="ORX52414.1"/>
    <property type="molecule type" value="Genomic_DNA"/>
</dbReference>
<keyword evidence="4" id="KW-1185">Reference proteome</keyword>
<accession>A0A1X2GF97</accession>
<feature type="region of interest" description="Disordered" evidence="1">
    <location>
        <begin position="374"/>
        <end position="455"/>
    </location>
</feature>
<feature type="compositionally biased region" description="Acidic residues" evidence="1">
    <location>
        <begin position="335"/>
        <end position="348"/>
    </location>
</feature>